<accession>A0ABW3MF09</accession>
<dbReference type="PROSITE" id="PS51175">
    <property type="entry name" value="CBM6"/>
    <property type="match status" value="1"/>
</dbReference>
<organism evidence="2 3">
    <name type="scientific">Kibdelosporangium lantanae</name>
    <dbReference type="NCBI Taxonomy" id="1497396"/>
    <lineage>
        <taxon>Bacteria</taxon>
        <taxon>Bacillati</taxon>
        <taxon>Actinomycetota</taxon>
        <taxon>Actinomycetes</taxon>
        <taxon>Pseudonocardiales</taxon>
        <taxon>Pseudonocardiaceae</taxon>
        <taxon>Kibdelosporangium</taxon>
    </lineage>
</organism>
<dbReference type="Gene3D" id="2.60.120.260">
    <property type="entry name" value="Galactose-binding domain-like"/>
    <property type="match status" value="1"/>
</dbReference>
<sequence>VSATTSGGGGGPVDYQAEDGVITNGVVESNHTGFTGRGFVNVDNATGSALEITVNAAAAGGADVVVRYSNNTTSTRPVSVSVNGGAGSTLEFPKTADWNTWATVTVHVNLNAGTNKIKFTSTTDNGGPNYDKITV</sequence>
<feature type="domain" description="CBM6" evidence="1">
    <location>
        <begin position="13"/>
        <end position="135"/>
    </location>
</feature>
<dbReference type="EMBL" id="JBHTIS010001256">
    <property type="protein sequence ID" value="MFD1047799.1"/>
    <property type="molecule type" value="Genomic_DNA"/>
</dbReference>
<dbReference type="Pfam" id="PF03422">
    <property type="entry name" value="CBM_6"/>
    <property type="match status" value="1"/>
</dbReference>
<dbReference type="SUPFAM" id="SSF49785">
    <property type="entry name" value="Galactose-binding domain-like"/>
    <property type="match status" value="1"/>
</dbReference>
<reference evidence="3" key="1">
    <citation type="journal article" date="2019" name="Int. J. Syst. Evol. Microbiol.">
        <title>The Global Catalogue of Microorganisms (GCM) 10K type strain sequencing project: providing services to taxonomists for standard genome sequencing and annotation.</title>
        <authorList>
            <consortium name="The Broad Institute Genomics Platform"/>
            <consortium name="The Broad Institute Genome Sequencing Center for Infectious Disease"/>
            <person name="Wu L."/>
            <person name="Ma J."/>
        </authorList>
    </citation>
    <scope>NUCLEOTIDE SEQUENCE [LARGE SCALE GENOMIC DNA]</scope>
    <source>
        <strain evidence="3">JCM 31486</strain>
    </source>
</reference>
<dbReference type="CDD" id="cd04082">
    <property type="entry name" value="CBM35_pectate_lyase-like"/>
    <property type="match status" value="1"/>
</dbReference>
<keyword evidence="3" id="KW-1185">Reference proteome</keyword>
<proteinExistence type="predicted"/>
<evidence type="ECO:0000313" key="3">
    <source>
        <dbReference type="Proteomes" id="UP001597045"/>
    </source>
</evidence>
<evidence type="ECO:0000313" key="2">
    <source>
        <dbReference type="EMBL" id="MFD1047799.1"/>
    </source>
</evidence>
<feature type="non-terminal residue" evidence="2">
    <location>
        <position position="1"/>
    </location>
</feature>
<comment type="caution">
    <text evidence="2">The sequence shown here is derived from an EMBL/GenBank/DDBJ whole genome shotgun (WGS) entry which is preliminary data.</text>
</comment>
<gene>
    <name evidence="2" type="ORF">ACFQ1S_20795</name>
</gene>
<dbReference type="InterPro" id="IPR005084">
    <property type="entry name" value="CBM6"/>
</dbReference>
<protein>
    <submittedName>
        <fullName evidence="2">Carbohydrate-binding protein</fullName>
    </submittedName>
</protein>
<dbReference type="Proteomes" id="UP001597045">
    <property type="component" value="Unassembled WGS sequence"/>
</dbReference>
<evidence type="ECO:0000259" key="1">
    <source>
        <dbReference type="PROSITE" id="PS51175"/>
    </source>
</evidence>
<name>A0ABW3MF09_9PSEU</name>
<dbReference type="InterPro" id="IPR008979">
    <property type="entry name" value="Galactose-bd-like_sf"/>
</dbReference>